<evidence type="ECO:0000313" key="6">
    <source>
        <dbReference type="Proteomes" id="UP001069090"/>
    </source>
</evidence>
<dbReference type="InterPro" id="IPR003778">
    <property type="entry name" value="CT_A_B"/>
</dbReference>
<dbReference type="InterPro" id="IPR052708">
    <property type="entry name" value="PxpC"/>
</dbReference>
<dbReference type="RefSeq" id="WP_258332225.1">
    <property type="nucleotide sequence ID" value="NZ_JAPTGG010000010.1"/>
</dbReference>
<evidence type="ECO:0000256" key="2">
    <source>
        <dbReference type="ARBA" id="ARBA00022801"/>
    </source>
</evidence>
<proteinExistence type="predicted"/>
<dbReference type="SMART" id="SM00797">
    <property type="entry name" value="AHS2"/>
    <property type="match status" value="1"/>
</dbReference>
<keyword evidence="2" id="KW-0378">Hydrolase</keyword>
<evidence type="ECO:0000313" key="5">
    <source>
        <dbReference type="EMBL" id="MCZ0866070.1"/>
    </source>
</evidence>
<dbReference type="PANTHER" id="PTHR43309:SF4">
    <property type="entry name" value="CARBOXYLTRANSFERASE DOMAIN-CONTAINING PROTEIN"/>
    <property type="match status" value="1"/>
</dbReference>
<dbReference type="EMBL" id="JAPTGG010000010">
    <property type="protein sequence ID" value="MCZ0866070.1"/>
    <property type="molecule type" value="Genomic_DNA"/>
</dbReference>
<dbReference type="Pfam" id="PF02626">
    <property type="entry name" value="CT_A_B"/>
    <property type="match status" value="1"/>
</dbReference>
<evidence type="ECO:0000259" key="4">
    <source>
        <dbReference type="SMART" id="SM00797"/>
    </source>
</evidence>
<gene>
    <name evidence="5" type="ORF">O0V09_12730</name>
</gene>
<comment type="caution">
    <text evidence="5">The sequence shown here is derived from an EMBL/GenBank/DDBJ whole genome shotgun (WGS) entry which is preliminary data.</text>
</comment>
<reference evidence="5 6" key="1">
    <citation type="submission" date="2022-12" db="EMBL/GenBank/DDBJ databases">
        <title>Dasania phycosphaerae sp. nov., isolated from particulate material of the south coast of Korea.</title>
        <authorList>
            <person name="Jiang Y."/>
        </authorList>
    </citation>
    <scope>NUCLEOTIDE SEQUENCE [LARGE SCALE GENOMIC DNA]</scope>
    <source>
        <strain evidence="5 6">GY-19</strain>
    </source>
</reference>
<dbReference type="PANTHER" id="PTHR43309">
    <property type="entry name" value="5-OXOPROLINASE SUBUNIT C"/>
    <property type="match status" value="1"/>
</dbReference>
<organism evidence="5 6">
    <name type="scientific">Dasania phycosphaerae</name>
    <dbReference type="NCBI Taxonomy" id="2950436"/>
    <lineage>
        <taxon>Bacteria</taxon>
        <taxon>Pseudomonadati</taxon>
        <taxon>Pseudomonadota</taxon>
        <taxon>Gammaproteobacteria</taxon>
        <taxon>Cellvibrionales</taxon>
        <taxon>Spongiibacteraceae</taxon>
        <taxon>Dasania</taxon>
    </lineage>
</organism>
<feature type="domain" description="Carboxyltransferase" evidence="4">
    <location>
        <begin position="25"/>
        <end position="302"/>
    </location>
</feature>
<sequence>MSCFKVVSPGFLSLLQDAGRYGYHGVGLTTSGPMDALAFNWANLLCGNPVDAVAIEASVGGLTLESQADTVIAVTGAQVPFTINGDEAQLWRSHKIKAGDTIALSFATNGCRSYIAVAGGFQVEQSFGSVATVVREGIGGLAGKALQAGDQLPVKGIDAPCLELPEQLRPHYSKEITLRVIPSYQEQSFSRVQQRIFFGSEYTVSDRCDRMGYKVEGPAIAADVSAMLSEGICLGAIQVPPDGQPIVLMNDRQTIGGYPKIGAVLSLDLAKLAQQMPGAKVRFEPITIDCAHNALHLAKSQFERAQSRLTVLEQ</sequence>
<name>A0A9J6RMW6_9GAMM</name>
<dbReference type="Gene3D" id="2.40.100.10">
    <property type="entry name" value="Cyclophilin-like"/>
    <property type="match status" value="1"/>
</dbReference>
<dbReference type="GO" id="GO:0005524">
    <property type="term" value="F:ATP binding"/>
    <property type="evidence" value="ECO:0007669"/>
    <property type="project" value="UniProtKB-KW"/>
</dbReference>
<dbReference type="SUPFAM" id="SSF50891">
    <property type="entry name" value="Cyclophilin-like"/>
    <property type="match status" value="1"/>
</dbReference>
<keyword evidence="6" id="KW-1185">Reference proteome</keyword>
<protein>
    <submittedName>
        <fullName evidence="5">Biotin-dependent carboxyltransferase family protein</fullName>
    </submittedName>
</protein>
<keyword evidence="3" id="KW-0067">ATP-binding</keyword>
<accession>A0A9J6RMW6</accession>
<dbReference type="NCBIfam" id="TIGR00724">
    <property type="entry name" value="urea_amlyse_rel"/>
    <property type="match status" value="1"/>
</dbReference>
<dbReference type="GO" id="GO:0016787">
    <property type="term" value="F:hydrolase activity"/>
    <property type="evidence" value="ECO:0007669"/>
    <property type="project" value="UniProtKB-KW"/>
</dbReference>
<keyword evidence="1" id="KW-0547">Nucleotide-binding</keyword>
<evidence type="ECO:0000256" key="3">
    <source>
        <dbReference type="ARBA" id="ARBA00022840"/>
    </source>
</evidence>
<dbReference type="AlphaFoldDB" id="A0A9J6RMW6"/>
<evidence type="ECO:0000256" key="1">
    <source>
        <dbReference type="ARBA" id="ARBA00022741"/>
    </source>
</evidence>
<dbReference type="Proteomes" id="UP001069090">
    <property type="component" value="Unassembled WGS sequence"/>
</dbReference>
<dbReference type="InterPro" id="IPR029000">
    <property type="entry name" value="Cyclophilin-like_dom_sf"/>
</dbReference>